<dbReference type="EMBL" id="JAHUZB010000003">
    <property type="protein sequence ID" value="MBV7390904.1"/>
    <property type="molecule type" value="Genomic_DNA"/>
</dbReference>
<keyword evidence="2" id="KW-1185">Reference proteome</keyword>
<evidence type="ECO:0000313" key="2">
    <source>
        <dbReference type="Proteomes" id="UP000774130"/>
    </source>
</evidence>
<proteinExistence type="predicted"/>
<dbReference type="Proteomes" id="UP000774130">
    <property type="component" value="Unassembled WGS sequence"/>
</dbReference>
<sequence>MSYHPDPYVRNYDDRKMAKWLGFYLSEHTAEMNKEEKDRHEIWQRREIMSDEAIGKILNQAYTDQQKVRLQLAFLNSEGQPEADLIGVIAGIDQQTIYLVEEIDHFQTILLEQIQYVELVTYLKWSEEI</sequence>
<gene>
    <name evidence="1" type="ORF">KUA55_09440</name>
</gene>
<evidence type="ECO:0008006" key="3">
    <source>
        <dbReference type="Google" id="ProtNLM"/>
    </source>
</evidence>
<evidence type="ECO:0000313" key="1">
    <source>
        <dbReference type="EMBL" id="MBV7390904.1"/>
    </source>
</evidence>
<reference evidence="1 2" key="1">
    <citation type="submission" date="2021-06" db="EMBL/GenBank/DDBJ databases">
        <title>Enterococcus alishanensis sp. nov., a novel lactic acid bacterium isolated from fresh coffee beans.</title>
        <authorList>
            <person name="Chen Y.-S."/>
        </authorList>
    </citation>
    <scope>NUCLEOTIDE SEQUENCE [LARGE SCALE GENOMIC DNA]</scope>
    <source>
        <strain evidence="1 2">ALS3</strain>
    </source>
</reference>
<dbReference type="RefSeq" id="WP_218325947.1">
    <property type="nucleotide sequence ID" value="NZ_JAHUZB010000003.1"/>
</dbReference>
<accession>A0ABS6TD91</accession>
<name>A0ABS6TD91_9ENTE</name>
<protein>
    <recommendedName>
        <fullName evidence="3">YolD-like protein</fullName>
    </recommendedName>
</protein>
<organism evidence="1 2">
    <name type="scientific">Enterococcus alishanensis</name>
    <dbReference type="NCBI Taxonomy" id="1303817"/>
    <lineage>
        <taxon>Bacteria</taxon>
        <taxon>Bacillati</taxon>
        <taxon>Bacillota</taxon>
        <taxon>Bacilli</taxon>
        <taxon>Lactobacillales</taxon>
        <taxon>Enterococcaceae</taxon>
        <taxon>Enterococcus</taxon>
    </lineage>
</organism>
<comment type="caution">
    <text evidence="1">The sequence shown here is derived from an EMBL/GenBank/DDBJ whole genome shotgun (WGS) entry which is preliminary data.</text>
</comment>